<reference evidence="4" key="2">
    <citation type="submission" date="2020-09" db="EMBL/GenBank/DDBJ databases">
        <authorList>
            <person name="Sun Q."/>
            <person name="Zhou Y."/>
        </authorList>
    </citation>
    <scope>NUCLEOTIDE SEQUENCE</scope>
    <source>
        <strain evidence="4">CGMCC 4.7306</strain>
    </source>
</reference>
<dbReference type="InterPro" id="IPR002711">
    <property type="entry name" value="HNH"/>
</dbReference>
<feature type="compositionally biased region" description="Acidic residues" evidence="2">
    <location>
        <begin position="25"/>
        <end position="50"/>
    </location>
</feature>
<proteinExistence type="inferred from homology"/>
<evidence type="ECO:0000256" key="1">
    <source>
        <dbReference type="ARBA" id="ARBA00023450"/>
    </source>
</evidence>
<keyword evidence="5" id="KW-1185">Reference proteome</keyword>
<dbReference type="EMBL" id="BMMZ01000002">
    <property type="protein sequence ID" value="GGL54677.1"/>
    <property type="molecule type" value="Genomic_DNA"/>
</dbReference>
<dbReference type="Pfam" id="PF02720">
    <property type="entry name" value="DUF222"/>
    <property type="match status" value="1"/>
</dbReference>
<reference evidence="4" key="1">
    <citation type="journal article" date="2014" name="Int. J. Syst. Evol. Microbiol.">
        <title>Complete genome sequence of Corynebacterium casei LMG S-19264T (=DSM 44701T), isolated from a smear-ripened cheese.</title>
        <authorList>
            <consortium name="US DOE Joint Genome Institute (JGI-PGF)"/>
            <person name="Walter F."/>
            <person name="Albersmeier A."/>
            <person name="Kalinowski J."/>
            <person name="Ruckert C."/>
        </authorList>
    </citation>
    <scope>NUCLEOTIDE SEQUENCE</scope>
    <source>
        <strain evidence="4">CGMCC 4.7306</strain>
    </source>
</reference>
<dbReference type="Pfam" id="PF01844">
    <property type="entry name" value="HNH"/>
    <property type="match status" value="1"/>
</dbReference>
<evidence type="ECO:0000313" key="4">
    <source>
        <dbReference type="EMBL" id="GGL54677.1"/>
    </source>
</evidence>
<protein>
    <recommendedName>
        <fullName evidence="3">HNH nuclease domain-containing protein</fullName>
    </recommendedName>
</protein>
<dbReference type="SMART" id="SM00507">
    <property type="entry name" value="HNHc"/>
    <property type="match status" value="1"/>
</dbReference>
<dbReference type="CDD" id="cd00085">
    <property type="entry name" value="HNHc"/>
    <property type="match status" value="1"/>
</dbReference>
<comment type="similarity">
    <text evidence="1">Belongs to the Rv1128c/1148c/1588c/1702c/1945/3466 family.</text>
</comment>
<evidence type="ECO:0000313" key="5">
    <source>
        <dbReference type="Proteomes" id="UP000613840"/>
    </source>
</evidence>
<organism evidence="4 5">
    <name type="scientific">Microlunatus endophyticus</name>
    <dbReference type="NCBI Taxonomy" id="1716077"/>
    <lineage>
        <taxon>Bacteria</taxon>
        <taxon>Bacillati</taxon>
        <taxon>Actinomycetota</taxon>
        <taxon>Actinomycetes</taxon>
        <taxon>Propionibacteriales</taxon>
        <taxon>Propionibacteriaceae</taxon>
        <taxon>Microlunatus</taxon>
    </lineage>
</organism>
<comment type="caution">
    <text evidence="4">The sequence shown here is derived from an EMBL/GenBank/DDBJ whole genome shotgun (WGS) entry which is preliminary data.</text>
</comment>
<feature type="region of interest" description="Disordered" evidence="2">
    <location>
        <begin position="1"/>
        <end position="50"/>
    </location>
</feature>
<evidence type="ECO:0000256" key="2">
    <source>
        <dbReference type="SAM" id="MobiDB-lite"/>
    </source>
</evidence>
<dbReference type="GO" id="GO:0004519">
    <property type="term" value="F:endonuclease activity"/>
    <property type="evidence" value="ECO:0007669"/>
    <property type="project" value="InterPro"/>
</dbReference>
<evidence type="ECO:0000259" key="3">
    <source>
        <dbReference type="SMART" id="SM00507"/>
    </source>
</evidence>
<sequence length="557" mass="59816">MGHQSLSGPEWLPGELDALFAREPEELEPTVPDPEDPWPLDLDDEDLGGWFESDPDLDLESGLDSGLESGLDSGLESGLDSGLVGDEAPGSVPERFAAAIGRLSAVLDDVASLAADPGLGLAGGDLLIGWVRELERCRNRLQVPDQVLLNLMEAAGCRIDGPLGLFASPQAFLAALVGVPVGQAKARVQAAGLFAATVGTDGQRVPARFPMLAEAIGSGEISADRVWLLTKALVEWEKLLPVTGNNVTVESLAEAEELLARQARVFGGRQLMQVIDRVAGWLCPDGMVDDRPAQDAVRELEVRPIERGMHKGTYRLEGRLTAEAGAKVLAVLDPLSKPLPVTDESGHVIEQDCRDRGQRMHDALEEVMDRSLRAGELPAHGGTPATLILIAEEDEFVAAAAADPESGDAGRPGSGVTETGDILSMDVVVGLADEAEIVRTVFDRRTGDVLDLGRTRRLASYAQTLALAARDGGCTFPGCSKSPKWCQRHHIVDWAKGGKTDLANLALLCGFHHQRFARHGWSAEYEAGRVWWRPPKIIDPEQKPILNIRHRAGLLLT</sequence>
<dbReference type="GO" id="GO:0003676">
    <property type="term" value="F:nucleic acid binding"/>
    <property type="evidence" value="ECO:0007669"/>
    <property type="project" value="InterPro"/>
</dbReference>
<gene>
    <name evidence="4" type="ORF">GCM10011575_11340</name>
</gene>
<accession>A0A917S376</accession>
<dbReference type="InterPro" id="IPR003615">
    <property type="entry name" value="HNH_nuc"/>
</dbReference>
<name>A0A917S376_9ACTN</name>
<feature type="domain" description="HNH nuclease" evidence="3">
    <location>
        <begin position="462"/>
        <end position="514"/>
    </location>
</feature>
<dbReference type="Gene3D" id="1.10.30.50">
    <property type="match status" value="1"/>
</dbReference>
<dbReference type="GO" id="GO:0008270">
    <property type="term" value="F:zinc ion binding"/>
    <property type="evidence" value="ECO:0007669"/>
    <property type="project" value="InterPro"/>
</dbReference>
<dbReference type="AlphaFoldDB" id="A0A917S376"/>
<dbReference type="Proteomes" id="UP000613840">
    <property type="component" value="Unassembled WGS sequence"/>
</dbReference>
<dbReference type="InterPro" id="IPR003870">
    <property type="entry name" value="DUF222"/>
</dbReference>